<dbReference type="InterPro" id="IPR039008">
    <property type="entry name" value="IF_rod_dom"/>
</dbReference>
<dbReference type="InterPro" id="IPR002957">
    <property type="entry name" value="Keratin_I"/>
</dbReference>
<proteinExistence type="predicted"/>
<evidence type="ECO:0000256" key="8">
    <source>
        <dbReference type="ARBA" id="ARBA00041715"/>
    </source>
</evidence>
<dbReference type="GO" id="GO:0030855">
    <property type="term" value="P:epithelial cell differentiation"/>
    <property type="evidence" value="ECO:0007669"/>
    <property type="project" value="TreeGrafter"/>
</dbReference>
<evidence type="ECO:0000256" key="10">
    <source>
        <dbReference type="ARBA" id="ARBA00043217"/>
    </source>
</evidence>
<dbReference type="Gene3D" id="1.20.5.170">
    <property type="match status" value="2"/>
</dbReference>
<evidence type="ECO:0000313" key="15">
    <source>
        <dbReference type="EMBL" id="KAG5203225.1"/>
    </source>
</evidence>
<evidence type="ECO:0000256" key="5">
    <source>
        <dbReference type="ARBA" id="ARBA00022754"/>
    </source>
</evidence>
<dbReference type="EMBL" id="JAEMGP010000011">
    <property type="protein sequence ID" value="KAG5203225.1"/>
    <property type="molecule type" value="Genomic_DNA"/>
</dbReference>
<dbReference type="Gene3D" id="1.20.5.1160">
    <property type="entry name" value="Vasodilator-stimulated phosphoprotein"/>
    <property type="match status" value="2"/>
</dbReference>
<keyword evidence="2" id="KW-0963">Cytoplasm</keyword>
<comment type="caution">
    <text evidence="15">The sequence shown here is derived from an EMBL/GenBank/DDBJ whole genome shotgun (WGS) entry which is preliminary data.</text>
</comment>
<dbReference type="GO" id="GO:0005882">
    <property type="term" value="C:intermediate filament"/>
    <property type="evidence" value="ECO:0007669"/>
    <property type="project" value="UniProtKB-KW"/>
</dbReference>
<evidence type="ECO:0000256" key="2">
    <source>
        <dbReference type="ARBA" id="ARBA00022490"/>
    </source>
</evidence>
<comment type="subunit">
    <text evidence="12">Heterodimer of a type I and a type II keratin. Heterodimer with type II keratin KRT5 leading to the formation of keratin intermediate filament (KIF) network. Interacts with KRT6A to form filaments.</text>
</comment>
<evidence type="ECO:0000313" key="16">
    <source>
        <dbReference type="Proteomes" id="UP000664991"/>
    </source>
</evidence>
<comment type="function">
    <text evidence="11">Essential for the proper assembly of type I and type II keratin protein complexes and formation of keratin intermediate filaments in the inner root sheath (irs). Plays a role in the cytoskeleton organization.</text>
</comment>
<dbReference type="Proteomes" id="UP000664991">
    <property type="component" value="Unassembled WGS sequence"/>
</dbReference>
<evidence type="ECO:0000256" key="13">
    <source>
        <dbReference type="SAM" id="Coils"/>
    </source>
</evidence>
<dbReference type="PROSITE" id="PS51842">
    <property type="entry name" value="IF_ROD_2"/>
    <property type="match status" value="2"/>
</dbReference>
<evidence type="ECO:0000256" key="12">
    <source>
        <dbReference type="ARBA" id="ARBA00046381"/>
    </source>
</evidence>
<dbReference type="Pfam" id="PF00038">
    <property type="entry name" value="Filament"/>
    <property type="match status" value="2"/>
</dbReference>
<feature type="coiled-coil region" evidence="13">
    <location>
        <begin position="472"/>
        <end position="506"/>
    </location>
</feature>
<comment type="subcellular location">
    <subcellularLocation>
        <location evidence="1">Cytoplasm</location>
    </subcellularLocation>
</comment>
<accession>A0A836A4W9</accession>
<dbReference type="GO" id="GO:0005737">
    <property type="term" value="C:cytoplasm"/>
    <property type="evidence" value="ECO:0007669"/>
    <property type="project" value="UniProtKB-SubCell"/>
</dbReference>
<evidence type="ECO:0000256" key="4">
    <source>
        <dbReference type="ARBA" id="ARBA00022744"/>
    </source>
</evidence>
<evidence type="ECO:0000256" key="3">
    <source>
        <dbReference type="ARBA" id="ARBA00022553"/>
    </source>
</evidence>
<evidence type="ECO:0000259" key="14">
    <source>
        <dbReference type="PROSITE" id="PS51842"/>
    </source>
</evidence>
<sequence>MSFRLSGGSRRLCSQAGTGRLTGGRTGFRAGNVCSGLGAGSSFSGPLGSVSSKGSFSHGGGGLGSGVCTGFLENEHGLLPGNEKVTLQNLNDRLASYLDHVCTLEEANADLEQKIKGWYEKYGPGSGRQLAHDYSKYFSVTEDLKRQIISVTTCNASIVLQNENARLTADDFRLKCENELALHQSVEADINGLHRVMDELTLCTSDLEMQCEALSEELTYLQKTHQEEMKVMQGAAGGNVNVEINAAPGVDLTVLLNNMRAEYEDLAEQNREDAEAWFNEKSASLHQQISDDAGAAMAARNELMELKRNLQTLEIELQSLLATKHSYECSLAETESNYCHQLQQIQEQIGAMEDQLQQIRMETEGQKLEHERLLDVKIFLEKEIEMYCKLIDGEGSGSRRAGPRPTTGSLRLSGAGASFGAGNACSMPGIGSSFSCAFGSSSSGGNALGGNPCAGFTMNEGGLLSGNEKVTMQNLNDRLASYLENVRALEEANADLEQKIKGWYEKFGPGSCRGLDHDYSRYFPIIEDLKNQIIASTTSNANAVLQIDNARLTADDFRLKYENELALHQSVESDVNGLRRVLDEITLCRTDLEIQYETLSEELTYLKKNHKEEMQVLQCAAGGNVNVEMNAAPGVDLTVLLNNMRAEYEALAEQNRRDAEAWFNEKSASLQQQITEDVGATTSARNELTEMKRNLQTLEIELQSLLATKHSLECSLTETEGNYCAQLAQIQAQIGALEEQLHQVRTETEGQKLEYEQLLDIKVHLEKEIETYCLLIGGDDGACKSGGYKSKDYAAGNMGNQMKDPIKAIVVKKVLEEVDQRSKILTTRLHSLEEKSQSN</sequence>
<feature type="coiled-coil region" evidence="13">
    <location>
        <begin position="641"/>
        <end position="747"/>
    </location>
</feature>
<evidence type="ECO:0000256" key="7">
    <source>
        <dbReference type="ARBA" id="ARBA00040316"/>
    </source>
</evidence>
<dbReference type="SUPFAM" id="SSF64593">
    <property type="entry name" value="Intermediate filament protein, coiled coil region"/>
    <property type="match status" value="4"/>
</dbReference>
<keyword evidence="4" id="KW-0416">Keratin</keyword>
<feature type="domain" description="IF rod" evidence="14">
    <location>
        <begin position="468"/>
        <end position="783"/>
    </location>
</feature>
<keyword evidence="5" id="KW-0403">Intermediate filament</keyword>
<keyword evidence="6 13" id="KW-0175">Coiled coil</keyword>
<protein>
    <recommendedName>
        <fullName evidence="7">Keratin, type I cytoskeletal 25</fullName>
    </recommendedName>
    <alternativeName>
        <fullName evidence="8">Cytokeratin-25</fullName>
    </alternativeName>
    <alternativeName>
        <fullName evidence="9">Keratin-25</fullName>
    </alternativeName>
    <alternativeName>
        <fullName evidence="10">Type I inner root sheath-specific keratin-K25irs1</fullName>
    </alternativeName>
</protein>
<feature type="coiled-coil region" evidence="13">
    <location>
        <begin position="256"/>
        <end position="362"/>
    </location>
</feature>
<dbReference type="Gene3D" id="1.20.5.500">
    <property type="entry name" value="Single helix bin"/>
    <property type="match status" value="2"/>
</dbReference>
<gene>
    <name evidence="15" type="ORF">JEQ12_002808</name>
</gene>
<dbReference type="PRINTS" id="PR01248">
    <property type="entry name" value="TYPE1KERATIN"/>
</dbReference>
<dbReference type="FunFam" id="1.20.5.170:FF:000002">
    <property type="entry name" value="Type I keratin KA11"/>
    <property type="match status" value="2"/>
</dbReference>
<dbReference type="GO" id="GO:0005198">
    <property type="term" value="F:structural molecule activity"/>
    <property type="evidence" value="ECO:0007669"/>
    <property type="project" value="InterPro"/>
</dbReference>
<dbReference type="FunFam" id="1.20.5.500:FF:000001">
    <property type="entry name" value="Type II keratin 23"/>
    <property type="match status" value="2"/>
</dbReference>
<dbReference type="GO" id="GO:0031069">
    <property type="term" value="P:hair follicle morphogenesis"/>
    <property type="evidence" value="ECO:0007669"/>
    <property type="project" value="TreeGrafter"/>
</dbReference>
<dbReference type="GO" id="GO:0045109">
    <property type="term" value="P:intermediate filament organization"/>
    <property type="evidence" value="ECO:0007669"/>
    <property type="project" value="TreeGrafter"/>
</dbReference>
<feature type="domain" description="IF rod" evidence="14">
    <location>
        <begin position="83"/>
        <end position="398"/>
    </location>
</feature>
<evidence type="ECO:0000256" key="1">
    <source>
        <dbReference type="ARBA" id="ARBA00004496"/>
    </source>
</evidence>
<evidence type="ECO:0000256" key="6">
    <source>
        <dbReference type="ARBA" id="ARBA00023054"/>
    </source>
</evidence>
<dbReference type="AlphaFoldDB" id="A0A836A4W9"/>
<dbReference type="PANTHER" id="PTHR23239:SF160">
    <property type="entry name" value="KERATIN, TYPE I CYTOSKELETAL 25"/>
    <property type="match status" value="1"/>
</dbReference>
<dbReference type="PANTHER" id="PTHR23239">
    <property type="entry name" value="INTERMEDIATE FILAMENT"/>
    <property type="match status" value="1"/>
</dbReference>
<dbReference type="SMART" id="SM01391">
    <property type="entry name" value="Filament"/>
    <property type="match status" value="2"/>
</dbReference>
<keyword evidence="3" id="KW-0597">Phosphoprotein</keyword>
<organism evidence="15 16">
    <name type="scientific">Ovis aries</name>
    <name type="common">Sheep</name>
    <dbReference type="NCBI Taxonomy" id="9940"/>
    <lineage>
        <taxon>Eukaryota</taxon>
        <taxon>Metazoa</taxon>
        <taxon>Chordata</taxon>
        <taxon>Craniata</taxon>
        <taxon>Vertebrata</taxon>
        <taxon>Euteleostomi</taxon>
        <taxon>Mammalia</taxon>
        <taxon>Eutheria</taxon>
        <taxon>Laurasiatheria</taxon>
        <taxon>Artiodactyla</taxon>
        <taxon>Ruminantia</taxon>
        <taxon>Pecora</taxon>
        <taxon>Bovidae</taxon>
        <taxon>Caprinae</taxon>
        <taxon>Ovis</taxon>
    </lineage>
</organism>
<name>A0A836A4W9_SHEEP</name>
<dbReference type="FunFam" id="1.20.5.1160:FF:000002">
    <property type="entry name" value="Type I keratin 10"/>
    <property type="match status" value="2"/>
</dbReference>
<evidence type="ECO:0000256" key="11">
    <source>
        <dbReference type="ARBA" id="ARBA00045325"/>
    </source>
</evidence>
<evidence type="ECO:0000256" key="9">
    <source>
        <dbReference type="ARBA" id="ARBA00042483"/>
    </source>
</evidence>
<reference evidence="15 16" key="1">
    <citation type="submission" date="2020-12" db="EMBL/GenBank/DDBJ databases">
        <title>De novo assembly of Tibetan sheep genome.</title>
        <authorList>
            <person name="Li X."/>
        </authorList>
    </citation>
    <scope>NUCLEOTIDE SEQUENCE [LARGE SCALE GENOMIC DNA]</scope>
    <source>
        <tissue evidence="15">Heart</tissue>
    </source>
</reference>